<dbReference type="PANTHER" id="PTHR15140">
    <property type="entry name" value="TUBULIN-SPECIFIC CHAPERONE E"/>
    <property type="match status" value="1"/>
</dbReference>
<sequence>MFEIKCLEYPPQYHYLSKTADHLKHLEVLKLCDLEFGDHREWKVSNGRFPQLKILKLEYLSLMKWIVADDAFPNLEQLVLHGCQDLMEIPSCFMDILSLKFTEVDMSNKSIVKSAKDIEETQVEDNQNTNFKLVIIKEMTLTKGN</sequence>
<dbReference type="PANTHER" id="PTHR15140:SF39">
    <property type="entry name" value="LATE BLIGHT RESISTANCE PROTEIN HOMOLOG R1B-14"/>
    <property type="match status" value="1"/>
</dbReference>
<gene>
    <name evidence="1" type="ORF">H5410_055007</name>
</gene>
<reference evidence="1 2" key="1">
    <citation type="submission" date="2020-09" db="EMBL/GenBank/DDBJ databases">
        <title>De no assembly of potato wild relative species, Solanum commersonii.</title>
        <authorList>
            <person name="Cho K."/>
        </authorList>
    </citation>
    <scope>NUCLEOTIDE SEQUENCE [LARGE SCALE GENOMIC DNA]</scope>
    <source>
        <strain evidence="1">LZ3.2</strain>
        <tissue evidence="1">Leaf</tissue>
    </source>
</reference>
<dbReference type="AlphaFoldDB" id="A0A9J5WGF7"/>
<dbReference type="Proteomes" id="UP000824120">
    <property type="component" value="Chromosome 11"/>
</dbReference>
<comment type="caution">
    <text evidence="1">The sequence shown here is derived from an EMBL/GenBank/DDBJ whole genome shotgun (WGS) entry which is preliminary data.</text>
</comment>
<proteinExistence type="predicted"/>
<dbReference type="OrthoDB" id="1214993at2759"/>
<dbReference type="EMBL" id="JACXVP010000011">
    <property type="protein sequence ID" value="KAG5574873.1"/>
    <property type="molecule type" value="Genomic_DNA"/>
</dbReference>
<name>A0A9J5WGF7_SOLCO</name>
<dbReference type="SUPFAM" id="SSF52047">
    <property type="entry name" value="RNI-like"/>
    <property type="match status" value="1"/>
</dbReference>
<accession>A0A9J5WGF7</accession>
<feature type="non-terminal residue" evidence="1">
    <location>
        <position position="145"/>
    </location>
</feature>
<evidence type="ECO:0000313" key="2">
    <source>
        <dbReference type="Proteomes" id="UP000824120"/>
    </source>
</evidence>
<dbReference type="InterPro" id="IPR032675">
    <property type="entry name" value="LRR_dom_sf"/>
</dbReference>
<organism evidence="1 2">
    <name type="scientific">Solanum commersonii</name>
    <name type="common">Commerson's wild potato</name>
    <name type="synonym">Commerson's nightshade</name>
    <dbReference type="NCBI Taxonomy" id="4109"/>
    <lineage>
        <taxon>Eukaryota</taxon>
        <taxon>Viridiplantae</taxon>
        <taxon>Streptophyta</taxon>
        <taxon>Embryophyta</taxon>
        <taxon>Tracheophyta</taxon>
        <taxon>Spermatophyta</taxon>
        <taxon>Magnoliopsida</taxon>
        <taxon>eudicotyledons</taxon>
        <taxon>Gunneridae</taxon>
        <taxon>Pentapetalae</taxon>
        <taxon>asterids</taxon>
        <taxon>lamiids</taxon>
        <taxon>Solanales</taxon>
        <taxon>Solanaceae</taxon>
        <taxon>Solanoideae</taxon>
        <taxon>Solaneae</taxon>
        <taxon>Solanum</taxon>
    </lineage>
</organism>
<keyword evidence="2" id="KW-1185">Reference proteome</keyword>
<evidence type="ECO:0000313" key="1">
    <source>
        <dbReference type="EMBL" id="KAG5574873.1"/>
    </source>
</evidence>
<dbReference type="Gene3D" id="3.80.10.10">
    <property type="entry name" value="Ribonuclease Inhibitor"/>
    <property type="match status" value="1"/>
</dbReference>
<protein>
    <submittedName>
        <fullName evidence="1">Uncharacterized protein</fullName>
    </submittedName>
</protein>